<gene>
    <name evidence="3" type="ordered locus">Achl_4057</name>
</gene>
<proteinExistence type="predicted"/>
<feature type="region of interest" description="Disordered" evidence="1">
    <location>
        <begin position="189"/>
        <end position="216"/>
    </location>
</feature>
<evidence type="ECO:0000256" key="2">
    <source>
        <dbReference type="SAM" id="Phobius"/>
    </source>
</evidence>
<geneLocation type="plasmid" evidence="3 4">
    <name>pACHL01</name>
</geneLocation>
<organism evidence="3 4">
    <name type="scientific">Pseudarthrobacter chlorophenolicus (strain ATCC 700700 / DSM 12829 / CIP 107037 / JCM 12360 / KCTC 9906 / NCIMB 13794 / A6)</name>
    <name type="common">Arthrobacter chlorophenolicus</name>
    <dbReference type="NCBI Taxonomy" id="452863"/>
    <lineage>
        <taxon>Bacteria</taxon>
        <taxon>Bacillati</taxon>
        <taxon>Actinomycetota</taxon>
        <taxon>Actinomycetes</taxon>
        <taxon>Micrococcales</taxon>
        <taxon>Micrococcaceae</taxon>
        <taxon>Pseudarthrobacter</taxon>
    </lineage>
</organism>
<feature type="transmembrane region" description="Helical" evidence="2">
    <location>
        <begin position="6"/>
        <end position="27"/>
    </location>
</feature>
<dbReference type="Proteomes" id="UP000002505">
    <property type="component" value="Plasmid pACHL01"/>
</dbReference>
<keyword evidence="4" id="KW-1185">Reference proteome</keyword>
<dbReference type="AlphaFoldDB" id="B8HHW1"/>
<dbReference type="EMBL" id="CP001342">
    <property type="protein sequence ID" value="ACL42008.1"/>
    <property type="molecule type" value="Genomic_DNA"/>
</dbReference>
<dbReference type="RefSeq" id="WP_012623025.1">
    <property type="nucleotide sequence ID" value="NC_011879.1"/>
</dbReference>
<keyword evidence="2" id="KW-0812">Transmembrane</keyword>
<dbReference type="Gene3D" id="3.20.20.150">
    <property type="entry name" value="Divalent-metal-dependent TIM barrel enzymes"/>
    <property type="match status" value="1"/>
</dbReference>
<dbReference type="HOGENOM" id="CLU_1275532_0_0_11"/>
<reference evidence="3" key="1">
    <citation type="submission" date="2009-01" db="EMBL/GenBank/DDBJ databases">
        <title>Complete sequence of plasmid1 of Arthrobacter chlorophenolicus A6.</title>
        <authorList>
            <consortium name="US DOE Joint Genome Institute"/>
            <person name="Lucas S."/>
            <person name="Copeland A."/>
            <person name="Lapidus A."/>
            <person name="Glavina del Rio T."/>
            <person name="Tice H."/>
            <person name="Bruce D."/>
            <person name="Goodwin L."/>
            <person name="Pitluck S."/>
            <person name="Goltsman E."/>
            <person name="Clum A."/>
            <person name="Larimer F."/>
            <person name="Land M."/>
            <person name="Hauser L."/>
            <person name="Kyrpides N."/>
            <person name="Mikhailova N."/>
            <person name="Jansson J."/>
            <person name="Richardson P."/>
        </authorList>
    </citation>
    <scope>NUCLEOTIDE SEQUENCE [LARGE SCALE GENOMIC DNA]</scope>
    <source>
        <strain evidence="3">A6</strain>
        <plasmid evidence="3">pACHL01</plasmid>
    </source>
</reference>
<evidence type="ECO:0000256" key="1">
    <source>
        <dbReference type="SAM" id="MobiDB-lite"/>
    </source>
</evidence>
<name>B8HHW1_PSECP</name>
<keyword evidence="3" id="KW-0614">Plasmid</keyword>
<keyword evidence="2" id="KW-0472">Membrane</keyword>
<evidence type="ECO:0000313" key="4">
    <source>
        <dbReference type="Proteomes" id="UP000002505"/>
    </source>
</evidence>
<accession>B8HHW1</accession>
<sequence length="216" mass="24489">MWDSAAQVSVLVALIGVISALSVALLSKRHQREHQQRESMLKPSEEFARKAIEALAALRYINPPSIDPEPHQVHRNESLLTDKEERAKRIERCEAAIDAARAIRAPMRLVFHPESAAAESAVYVIRELRQCLEAATKYYRGADLSGSSAPWREGEGQTLRNDYLAQRRLVYDDLDVLINDVAARMSRPLRKHTRFPRQARPPGWNPPRGPEERPDA</sequence>
<evidence type="ECO:0000313" key="3">
    <source>
        <dbReference type="EMBL" id="ACL42008.1"/>
    </source>
</evidence>
<protein>
    <submittedName>
        <fullName evidence="3">Uncharacterized protein</fullName>
    </submittedName>
</protein>
<keyword evidence="2" id="KW-1133">Transmembrane helix</keyword>
<dbReference type="KEGG" id="ach:Achl_4057"/>